<dbReference type="InterPro" id="IPR000742">
    <property type="entry name" value="EGF"/>
</dbReference>
<keyword evidence="7 13" id="KW-0547">Nucleotide-binding</keyword>
<dbReference type="GO" id="GO:0005524">
    <property type="term" value="F:ATP binding"/>
    <property type="evidence" value="ECO:0007669"/>
    <property type="project" value="UniProtKB-UniRule"/>
</dbReference>
<dbReference type="SMART" id="SM00179">
    <property type="entry name" value="EGF_CA"/>
    <property type="match status" value="1"/>
</dbReference>
<dbReference type="Gramene" id="TraesCS2B02G088100.1">
    <property type="protein sequence ID" value="TraesCS2B02G088100.1"/>
    <property type="gene ID" value="TraesCS2B02G088100"/>
</dbReference>
<dbReference type="Gramene" id="TraesCS2B03G0199500.1">
    <property type="protein sequence ID" value="TraesCS2B03G0199500.1.CDS"/>
    <property type="gene ID" value="TraesCS2B03G0199500"/>
</dbReference>
<dbReference type="InterPro" id="IPR001881">
    <property type="entry name" value="EGF-like_Ca-bd_dom"/>
</dbReference>
<evidence type="ECO:0000256" key="9">
    <source>
        <dbReference type="ARBA" id="ARBA00022840"/>
    </source>
</evidence>
<dbReference type="OMA" id="CITVSEA"/>
<evidence type="ECO:0000256" key="1">
    <source>
        <dbReference type="ARBA" id="ARBA00004479"/>
    </source>
</evidence>
<dbReference type="GO" id="GO:0004674">
    <property type="term" value="F:protein serine/threonine kinase activity"/>
    <property type="evidence" value="ECO:0007669"/>
    <property type="project" value="UniProtKB-KW"/>
</dbReference>
<feature type="transmembrane region" description="Helical" evidence="14">
    <location>
        <begin position="354"/>
        <end position="375"/>
    </location>
</feature>
<dbReference type="PROSITE" id="PS00108">
    <property type="entry name" value="PROTEIN_KINASE_ST"/>
    <property type="match status" value="1"/>
</dbReference>
<keyword evidence="6" id="KW-0677">Repeat</keyword>
<feature type="binding site" evidence="13">
    <location>
        <position position="442"/>
    </location>
    <ligand>
        <name>ATP</name>
        <dbReference type="ChEBI" id="CHEBI:30616"/>
    </ligand>
</feature>
<dbReference type="InterPro" id="IPR001245">
    <property type="entry name" value="Ser-Thr/Tyr_kinase_cat_dom"/>
</dbReference>
<dbReference type="EnsemblPlants" id="TraesCS2B02G088100.1">
    <property type="protein sequence ID" value="TraesCS2B02G088100.1"/>
    <property type="gene ID" value="TraesCS2B02G088100"/>
</dbReference>
<dbReference type="Gene3D" id="3.30.200.20">
    <property type="entry name" value="Phosphorylase Kinase, domain 1"/>
    <property type="match status" value="1"/>
</dbReference>
<keyword evidence="5 15" id="KW-0732">Signal</keyword>
<keyword evidence="10" id="KW-1015">Disulfide bond</keyword>
<keyword evidence="19" id="KW-1185">Reference proteome</keyword>
<feature type="chain" id="PRO_5043171782" description="Protein kinase domain-containing protein" evidence="15">
    <location>
        <begin position="17"/>
        <end position="702"/>
    </location>
</feature>
<dbReference type="Pfam" id="PF13947">
    <property type="entry name" value="GUB_WAK_bind"/>
    <property type="match status" value="1"/>
</dbReference>
<dbReference type="Proteomes" id="UP000019116">
    <property type="component" value="Chromosome 2B"/>
</dbReference>
<dbReference type="SMART" id="SM00181">
    <property type="entry name" value="EGF"/>
    <property type="match status" value="2"/>
</dbReference>
<dbReference type="PROSITE" id="PS00107">
    <property type="entry name" value="PROTEIN_KINASE_ATP"/>
    <property type="match status" value="1"/>
</dbReference>
<keyword evidence="2" id="KW-0723">Serine/threonine-protein kinase</keyword>
<keyword evidence="14" id="KW-1133">Transmembrane helix</keyword>
<dbReference type="SMR" id="A0A3B6BZ50"/>
<feature type="signal peptide" evidence="15">
    <location>
        <begin position="1"/>
        <end position="16"/>
    </location>
</feature>
<dbReference type="InterPro" id="IPR025287">
    <property type="entry name" value="WAK_GUB"/>
</dbReference>
<evidence type="ECO:0000256" key="5">
    <source>
        <dbReference type="ARBA" id="ARBA00022729"/>
    </source>
</evidence>
<keyword evidence="8" id="KW-0418">Kinase</keyword>
<evidence type="ECO:0000256" key="4">
    <source>
        <dbReference type="ARBA" id="ARBA00022679"/>
    </source>
</evidence>
<protein>
    <recommendedName>
        <fullName evidence="20">Protein kinase domain-containing protein</fullName>
    </recommendedName>
</protein>
<dbReference type="SMART" id="SM00220">
    <property type="entry name" value="S_TKc"/>
    <property type="match status" value="1"/>
</dbReference>
<dbReference type="Pfam" id="PF07714">
    <property type="entry name" value="PK_Tyr_Ser-Thr"/>
    <property type="match status" value="1"/>
</dbReference>
<evidence type="ECO:0000256" key="7">
    <source>
        <dbReference type="ARBA" id="ARBA00022741"/>
    </source>
</evidence>
<keyword evidence="9 13" id="KW-0067">ATP-binding</keyword>
<dbReference type="PROSITE" id="PS50011">
    <property type="entry name" value="PROTEIN_KINASE_DOM"/>
    <property type="match status" value="1"/>
</dbReference>
<dbReference type="FunFam" id="3.30.200.20:FF:000581">
    <property type="entry name" value="Wall-associated receptor kinase 3"/>
    <property type="match status" value="1"/>
</dbReference>
<dbReference type="PANTHER" id="PTHR27005:SF468">
    <property type="entry name" value="OS01G0310500 PROTEIN"/>
    <property type="match status" value="1"/>
</dbReference>
<comment type="subcellular location">
    <subcellularLocation>
        <location evidence="1">Membrane</location>
        <topology evidence="1">Single-pass type I membrane protein</topology>
    </subcellularLocation>
</comment>
<evidence type="ECO:0000256" key="6">
    <source>
        <dbReference type="ARBA" id="ARBA00022737"/>
    </source>
</evidence>
<reference evidence="18" key="2">
    <citation type="submission" date="2018-10" db="UniProtKB">
        <authorList>
            <consortium name="EnsemblPlants"/>
        </authorList>
    </citation>
    <scope>IDENTIFICATION</scope>
</reference>
<evidence type="ECO:0000313" key="18">
    <source>
        <dbReference type="EnsemblPlants" id="TraesCS2B02G088100.1"/>
    </source>
</evidence>
<evidence type="ECO:0008006" key="20">
    <source>
        <dbReference type="Google" id="ProtNLM"/>
    </source>
</evidence>
<dbReference type="OrthoDB" id="10060424at2759"/>
<sequence>MVYIALLGIGKGVCSASPRQPRDCPDKCGDVTVPYPFGIGSECSLPNFHLNCSEGILLTVTGNVRIDNITLETAQMVAYTQLTYVCDMAEESTQRMSVNLAGSPFLLSPVANVFTAVGCSQGFGYRMSSVARISGSSTGGRYLAGCITTCASVNQSAEDGAPCSGQGCCEASLPTGLNYVSVFWNKNNSPDKPSNRCEYAFVAQKGRYNFSRADLVGETLAQKYGNTKVFPLVLDWAIGRNEKVTCPPPLKDGDNEKLYFPYGVCISTHSHCVNASNVTPGYFCRCNKGYAGNPYKENGCTDINECDLTKYKDVYRCHGGTCHDSEGNYECNCNFGRRGDGKSDKGCEPVLSPAAIAVIGTISAMSISAVLLIFFHMEHEKRKLRDHFNKNGGKLLKSIKIKIFRKEDLDKITKNYSTIIGKGAFGEVYKGTTCEYIQVAVKRSIAINKDRQKDFANEIQIQSQISHKYVVQLLGCCLEAEVPMLVYEFVPRGSLYDVLHGKNGNMRREPISLRARLDIAICSADALAYMHSQASQKILHGDVKSGNILLDDEFMPKVSDFGTSRLMSIEKDHTNWVIGDSSYIDPVHMKTGLLTEKSDVYSFGIVLLELITRKKARYDRNNSLPLNYIKAFTEGATGQMYDIEILSSGEDVKCLGEVGLIAMQCLEVDVDDRPTMTEVAEKIKRCKSRWLQSHWHGKTKAL</sequence>
<dbReference type="SUPFAM" id="SSF57184">
    <property type="entry name" value="Growth factor receptor domain"/>
    <property type="match status" value="1"/>
</dbReference>
<dbReference type="PaxDb" id="4565-Traes_2BS_E4DAB1247.2"/>
<dbReference type="InterPro" id="IPR045274">
    <property type="entry name" value="WAK-like"/>
</dbReference>
<keyword evidence="14" id="KW-0472">Membrane</keyword>
<keyword evidence="3 12" id="KW-0245">EGF-like domain</keyword>
<evidence type="ECO:0000256" key="14">
    <source>
        <dbReference type="SAM" id="Phobius"/>
    </source>
</evidence>
<dbReference type="CDD" id="cd00054">
    <property type="entry name" value="EGF_CA"/>
    <property type="match status" value="1"/>
</dbReference>
<comment type="caution">
    <text evidence="12">Lacks conserved residue(s) required for the propagation of feature annotation.</text>
</comment>
<dbReference type="PROSITE" id="PS01187">
    <property type="entry name" value="EGF_CA"/>
    <property type="match status" value="1"/>
</dbReference>
<dbReference type="PROSITE" id="PS00010">
    <property type="entry name" value="ASX_HYDROXYL"/>
    <property type="match status" value="1"/>
</dbReference>
<feature type="domain" description="EGF-like" evidence="17">
    <location>
        <begin position="302"/>
        <end position="348"/>
    </location>
</feature>
<keyword evidence="4" id="KW-0808">Transferase</keyword>
<organism evidence="18">
    <name type="scientific">Triticum aestivum</name>
    <name type="common">Wheat</name>
    <dbReference type="NCBI Taxonomy" id="4565"/>
    <lineage>
        <taxon>Eukaryota</taxon>
        <taxon>Viridiplantae</taxon>
        <taxon>Streptophyta</taxon>
        <taxon>Embryophyta</taxon>
        <taxon>Tracheophyta</taxon>
        <taxon>Spermatophyta</taxon>
        <taxon>Magnoliopsida</taxon>
        <taxon>Liliopsida</taxon>
        <taxon>Poales</taxon>
        <taxon>Poaceae</taxon>
        <taxon>BOP clade</taxon>
        <taxon>Pooideae</taxon>
        <taxon>Triticodae</taxon>
        <taxon>Triticeae</taxon>
        <taxon>Triticinae</taxon>
        <taxon>Triticum</taxon>
    </lineage>
</organism>
<dbReference type="GO" id="GO:0007166">
    <property type="term" value="P:cell surface receptor signaling pathway"/>
    <property type="evidence" value="ECO:0000318"/>
    <property type="project" value="GO_Central"/>
</dbReference>
<dbReference type="SUPFAM" id="SSF56112">
    <property type="entry name" value="Protein kinase-like (PK-like)"/>
    <property type="match status" value="1"/>
</dbReference>
<reference evidence="18" key="1">
    <citation type="submission" date="2018-08" db="EMBL/GenBank/DDBJ databases">
        <authorList>
            <person name="Rossello M."/>
        </authorList>
    </citation>
    <scope>NUCLEOTIDE SEQUENCE [LARGE SCALE GENOMIC DNA]</scope>
    <source>
        <strain evidence="18">cv. Chinese Spring</strain>
    </source>
</reference>
<dbReference type="InterPro" id="IPR008271">
    <property type="entry name" value="Ser/Thr_kinase_AS"/>
</dbReference>
<evidence type="ECO:0000256" key="15">
    <source>
        <dbReference type="SAM" id="SignalP"/>
    </source>
</evidence>
<dbReference type="Gene3D" id="1.10.510.10">
    <property type="entry name" value="Transferase(Phosphotransferase) domain 1"/>
    <property type="match status" value="1"/>
</dbReference>
<keyword evidence="11" id="KW-0325">Glycoprotein</keyword>
<dbReference type="InterPro" id="IPR011009">
    <property type="entry name" value="Kinase-like_dom_sf"/>
</dbReference>
<dbReference type="GO" id="GO:0005509">
    <property type="term" value="F:calcium ion binding"/>
    <property type="evidence" value="ECO:0007669"/>
    <property type="project" value="InterPro"/>
</dbReference>
<proteinExistence type="predicted"/>
<evidence type="ECO:0000256" key="10">
    <source>
        <dbReference type="ARBA" id="ARBA00023157"/>
    </source>
</evidence>
<evidence type="ECO:0000256" key="11">
    <source>
        <dbReference type="ARBA" id="ARBA00023180"/>
    </source>
</evidence>
<dbReference type="InterPro" id="IPR000152">
    <property type="entry name" value="EGF-type_Asp/Asn_hydroxyl_site"/>
</dbReference>
<dbReference type="Gene3D" id="2.10.25.10">
    <property type="entry name" value="Laminin"/>
    <property type="match status" value="1"/>
</dbReference>
<evidence type="ECO:0000256" key="8">
    <source>
        <dbReference type="ARBA" id="ARBA00022777"/>
    </source>
</evidence>
<dbReference type="InterPro" id="IPR017441">
    <property type="entry name" value="Protein_kinase_ATP_BS"/>
</dbReference>
<dbReference type="PANTHER" id="PTHR27005">
    <property type="entry name" value="WALL-ASSOCIATED RECEPTOR KINASE-LIKE 21"/>
    <property type="match status" value="1"/>
</dbReference>
<evidence type="ECO:0000313" key="19">
    <source>
        <dbReference type="Proteomes" id="UP000019116"/>
    </source>
</evidence>
<dbReference type="FunFam" id="1.10.510.10:FF:000606">
    <property type="entry name" value="Wall-associated receptor kinase 3"/>
    <property type="match status" value="1"/>
</dbReference>
<name>A0A3B6BZ50_WHEAT</name>
<dbReference type="InterPro" id="IPR009030">
    <property type="entry name" value="Growth_fac_rcpt_cys_sf"/>
</dbReference>
<evidence type="ECO:0000256" key="12">
    <source>
        <dbReference type="PROSITE-ProRule" id="PRU00076"/>
    </source>
</evidence>
<evidence type="ECO:0000259" key="16">
    <source>
        <dbReference type="PROSITE" id="PS50011"/>
    </source>
</evidence>
<evidence type="ECO:0000256" key="13">
    <source>
        <dbReference type="PROSITE-ProRule" id="PRU10141"/>
    </source>
</evidence>
<evidence type="ECO:0000256" key="3">
    <source>
        <dbReference type="ARBA" id="ARBA00022536"/>
    </source>
</evidence>
<dbReference type="InterPro" id="IPR018097">
    <property type="entry name" value="EGF_Ca-bd_CS"/>
</dbReference>
<evidence type="ECO:0000259" key="17">
    <source>
        <dbReference type="PROSITE" id="PS50026"/>
    </source>
</evidence>
<feature type="domain" description="Protein kinase" evidence="16">
    <location>
        <begin position="414"/>
        <end position="691"/>
    </location>
</feature>
<accession>A0A3B6BZ50</accession>
<dbReference type="InterPro" id="IPR000719">
    <property type="entry name" value="Prot_kinase_dom"/>
</dbReference>
<dbReference type="AlphaFoldDB" id="A0A3B6BZ50"/>
<dbReference type="STRING" id="4565.A0A3B6BZ50"/>
<evidence type="ECO:0000256" key="2">
    <source>
        <dbReference type="ARBA" id="ARBA00022527"/>
    </source>
</evidence>
<dbReference type="GO" id="GO:0005886">
    <property type="term" value="C:plasma membrane"/>
    <property type="evidence" value="ECO:0000318"/>
    <property type="project" value="GO_Central"/>
</dbReference>
<keyword evidence="14" id="KW-0812">Transmembrane</keyword>
<dbReference type="GO" id="GO:0030247">
    <property type="term" value="F:polysaccharide binding"/>
    <property type="evidence" value="ECO:0007669"/>
    <property type="project" value="InterPro"/>
</dbReference>
<dbReference type="PROSITE" id="PS50026">
    <property type="entry name" value="EGF_3"/>
    <property type="match status" value="1"/>
</dbReference>